<dbReference type="EMBL" id="CYSD01000040">
    <property type="protein sequence ID" value="CUH80761.1"/>
    <property type="molecule type" value="Genomic_DNA"/>
</dbReference>
<gene>
    <name evidence="1" type="ORF">TRM7557_03061</name>
</gene>
<organism evidence="1 2">
    <name type="scientific">Tritonibacter multivorans</name>
    <dbReference type="NCBI Taxonomy" id="928856"/>
    <lineage>
        <taxon>Bacteria</taxon>
        <taxon>Pseudomonadati</taxon>
        <taxon>Pseudomonadota</taxon>
        <taxon>Alphaproteobacteria</taxon>
        <taxon>Rhodobacterales</taxon>
        <taxon>Paracoccaceae</taxon>
        <taxon>Tritonibacter</taxon>
    </lineage>
</organism>
<reference evidence="1 2" key="1">
    <citation type="submission" date="2015-09" db="EMBL/GenBank/DDBJ databases">
        <authorList>
            <consortium name="Swine Surveillance"/>
        </authorList>
    </citation>
    <scope>NUCLEOTIDE SEQUENCE [LARGE SCALE GENOMIC DNA]</scope>
    <source>
        <strain evidence="1 2">CECT 7557</strain>
    </source>
</reference>
<proteinExistence type="predicted"/>
<sequence>MKAARAFHIAGNIGDDLIVAGQRLIKPPQPDRGALIQPQPVTADAIMADIHLVVEHIREAVTLPIGGHMALIHSAQVDPRDHIAGAVEKGRLRIGRRFGVKAHQTAVHIVVIFKEANHRHIRPQILEERHLAPAGVTQNNIGFKAGLALKLLQRLHRTKARACGRFPVL</sequence>
<protein>
    <submittedName>
        <fullName evidence="1">Uncharacterized protein</fullName>
    </submittedName>
</protein>
<dbReference type="AlphaFoldDB" id="A0A0N7M0L0"/>
<name>A0A0N7M0L0_9RHOB</name>
<evidence type="ECO:0000313" key="1">
    <source>
        <dbReference type="EMBL" id="CUH80761.1"/>
    </source>
</evidence>
<keyword evidence="2" id="KW-1185">Reference proteome</keyword>
<evidence type="ECO:0000313" key="2">
    <source>
        <dbReference type="Proteomes" id="UP000052022"/>
    </source>
</evidence>
<accession>A0A0N7M0L0</accession>
<dbReference type="Proteomes" id="UP000052022">
    <property type="component" value="Unassembled WGS sequence"/>
</dbReference>